<sequence>MSRLVLVSLALIIQIISAGRMPPRFPHQKIGLNPPYPLPLKGYHQNSRRDANIQYDRMCNATGYGPYACITCSNPILKDETQTSAAQWAAADGDDAWANAKQWWTVLRDDPDGDPLGAIQGFVESVSYYWQGPTQWDCGDLGDTFCDSVVTCQEANIPAAGLTMTAWANIHMFYNNLYTGINDAGGAILAQISGFSQTFAPQGPDELALLKIFLDVFAISYGLIGAGVWNKILKDSSLFKDRGNDHGWAKDSANSAVASSVNLAKDSQPSVQGQLDTQNDLSSALGTLVSGWSNVTASYLSELFSGTDAGLTQLDAYIRGGNWSDPTFTNSLFALQGIMENVLYGGLIPKTWADHKAVHPVIVFQSGTVTNPCTVILEGDAEYTISDPDALSARTLNGGYSLWLLDAHDCTEEEPNSHGMMGGCDSAFIQLLPGSSQLTPNNPWGGVLIDDINISAFVGYQLNNMSNGYVMPETSLYTPDGSQDAEYPFQGGIRTPGFFSSIPVCDIETVFQVAVVKRGNENSGGRCPTYPCC</sequence>
<keyword evidence="1" id="KW-0732">Signal</keyword>
<accession>A0AA39QZZ5</accession>
<feature type="signal peptide" evidence="1">
    <location>
        <begin position="1"/>
        <end position="18"/>
    </location>
</feature>
<feature type="chain" id="PRO_5041432416" description="Alginate lyase domain-containing protein" evidence="1">
    <location>
        <begin position="19"/>
        <end position="533"/>
    </location>
</feature>
<proteinExistence type="predicted"/>
<evidence type="ECO:0008006" key="4">
    <source>
        <dbReference type="Google" id="ProtNLM"/>
    </source>
</evidence>
<keyword evidence="3" id="KW-1185">Reference proteome</keyword>
<comment type="caution">
    <text evidence="2">The sequence shown here is derived from an EMBL/GenBank/DDBJ whole genome shotgun (WGS) entry which is preliminary data.</text>
</comment>
<dbReference type="EMBL" id="JAFEKC020000014">
    <property type="protein sequence ID" value="KAK0510818.1"/>
    <property type="molecule type" value="Genomic_DNA"/>
</dbReference>
<protein>
    <recommendedName>
        <fullName evidence="4">Alginate lyase domain-containing protein</fullName>
    </recommendedName>
</protein>
<evidence type="ECO:0000313" key="3">
    <source>
        <dbReference type="Proteomes" id="UP001166286"/>
    </source>
</evidence>
<dbReference type="Proteomes" id="UP001166286">
    <property type="component" value="Unassembled WGS sequence"/>
</dbReference>
<reference evidence="2" key="1">
    <citation type="submission" date="2023-03" db="EMBL/GenBank/DDBJ databases">
        <title>Complete genome of Cladonia borealis.</title>
        <authorList>
            <person name="Park H."/>
        </authorList>
    </citation>
    <scope>NUCLEOTIDE SEQUENCE</scope>
    <source>
        <strain evidence="2">ANT050790</strain>
    </source>
</reference>
<dbReference type="AlphaFoldDB" id="A0AA39QZZ5"/>
<name>A0AA39QZZ5_9LECA</name>
<gene>
    <name evidence="2" type="ORF">JMJ35_006370</name>
</gene>
<evidence type="ECO:0000256" key="1">
    <source>
        <dbReference type="SAM" id="SignalP"/>
    </source>
</evidence>
<evidence type="ECO:0000313" key="2">
    <source>
        <dbReference type="EMBL" id="KAK0510818.1"/>
    </source>
</evidence>
<organism evidence="2 3">
    <name type="scientific">Cladonia borealis</name>
    <dbReference type="NCBI Taxonomy" id="184061"/>
    <lineage>
        <taxon>Eukaryota</taxon>
        <taxon>Fungi</taxon>
        <taxon>Dikarya</taxon>
        <taxon>Ascomycota</taxon>
        <taxon>Pezizomycotina</taxon>
        <taxon>Lecanoromycetes</taxon>
        <taxon>OSLEUM clade</taxon>
        <taxon>Lecanoromycetidae</taxon>
        <taxon>Lecanorales</taxon>
        <taxon>Lecanorineae</taxon>
        <taxon>Cladoniaceae</taxon>
        <taxon>Cladonia</taxon>
    </lineage>
</organism>